<evidence type="ECO:0000259" key="6">
    <source>
        <dbReference type="Pfam" id="PF02826"/>
    </source>
</evidence>
<dbReference type="EC" id="1.1.1.95" evidence="7"/>
<dbReference type="InterPro" id="IPR050418">
    <property type="entry name" value="D-iso_2-hydroxyacid_DH_PdxB"/>
</dbReference>
<dbReference type="eggNOG" id="COG0111">
    <property type="taxonomic scope" value="Bacteria"/>
</dbReference>
<dbReference type="RefSeq" id="WP_029990970.1">
    <property type="nucleotide sequence ID" value="NZ_ATMJ01000037.1"/>
</dbReference>
<accession>A0A085JFA5</accession>
<evidence type="ECO:0000256" key="2">
    <source>
        <dbReference type="ARBA" id="ARBA00023002"/>
    </source>
</evidence>
<dbReference type="GO" id="GO:0051287">
    <property type="term" value="F:NAD binding"/>
    <property type="evidence" value="ECO:0007669"/>
    <property type="project" value="InterPro"/>
</dbReference>
<feature type="domain" description="D-isomer specific 2-hydroxyacid dehydrogenase NAD-binding" evidence="6">
    <location>
        <begin position="103"/>
        <end position="280"/>
    </location>
</feature>
<dbReference type="InterPro" id="IPR029753">
    <property type="entry name" value="D-isomer_DH_CS"/>
</dbReference>
<evidence type="ECO:0000256" key="4">
    <source>
        <dbReference type="RuleBase" id="RU003719"/>
    </source>
</evidence>
<dbReference type="OrthoDB" id="9805416at2"/>
<name>A0A085JFA5_9GAMM</name>
<dbReference type="InterPro" id="IPR006140">
    <property type="entry name" value="D-isomer_DH_NAD-bd"/>
</dbReference>
<dbReference type="EC" id="1.1.1.-" evidence="7"/>
<dbReference type="EMBL" id="JMPR01000033">
    <property type="protein sequence ID" value="KFD19151.1"/>
    <property type="molecule type" value="Genomic_DNA"/>
</dbReference>
<keyword evidence="3" id="KW-0520">NAD</keyword>
<dbReference type="Pfam" id="PF02826">
    <property type="entry name" value="2-Hacid_dh_C"/>
    <property type="match status" value="1"/>
</dbReference>
<dbReference type="SUPFAM" id="SSF52283">
    <property type="entry name" value="Formate/glycerate dehydrogenase catalytic domain-like"/>
    <property type="match status" value="1"/>
</dbReference>
<evidence type="ECO:0000256" key="3">
    <source>
        <dbReference type="ARBA" id="ARBA00023027"/>
    </source>
</evidence>
<evidence type="ECO:0000259" key="5">
    <source>
        <dbReference type="Pfam" id="PF00389"/>
    </source>
</evidence>
<dbReference type="Proteomes" id="UP000028602">
    <property type="component" value="Unassembled WGS sequence"/>
</dbReference>
<dbReference type="InterPro" id="IPR036291">
    <property type="entry name" value="NAD(P)-bd_dom_sf"/>
</dbReference>
<dbReference type="FunFam" id="3.40.50.720:FF:000203">
    <property type="entry name" value="D-3-phosphoglycerate dehydrogenase (SerA)"/>
    <property type="match status" value="1"/>
</dbReference>
<dbReference type="AlphaFoldDB" id="A0A085JFA5"/>
<dbReference type="InterPro" id="IPR006139">
    <property type="entry name" value="D-isomer_2_OHA_DH_cat_dom"/>
</dbReference>
<keyword evidence="2 4" id="KW-0560">Oxidoreductase</keyword>
<dbReference type="PANTHER" id="PTHR43761">
    <property type="entry name" value="D-ISOMER SPECIFIC 2-HYDROXYACID DEHYDROGENASE FAMILY PROTEIN (AFU_ORTHOLOGUE AFUA_1G13630)"/>
    <property type="match status" value="1"/>
</dbReference>
<evidence type="ECO:0000256" key="1">
    <source>
        <dbReference type="ARBA" id="ARBA00005854"/>
    </source>
</evidence>
<protein>
    <submittedName>
        <fullName evidence="7">D-3-phosphoglycerate dehydrogenase</fullName>
        <ecNumber evidence="7">1.1.1.-</ecNumber>
        <ecNumber evidence="7">1.1.1.95</ecNumber>
    </submittedName>
</protein>
<keyword evidence="8" id="KW-1185">Reference proteome</keyword>
<organism evidence="7 8">
    <name type="scientific">Tatumella ptyseos ATCC 33301</name>
    <dbReference type="NCBI Taxonomy" id="1005995"/>
    <lineage>
        <taxon>Bacteria</taxon>
        <taxon>Pseudomonadati</taxon>
        <taxon>Pseudomonadota</taxon>
        <taxon>Gammaproteobacteria</taxon>
        <taxon>Enterobacterales</taxon>
        <taxon>Erwiniaceae</taxon>
        <taxon>Tatumella</taxon>
    </lineage>
</organism>
<sequence>MTQICWVPHPINHIGISRLEDSGFTVIRGECPDDPALHSLITAAIFRSGKFTSTMMGQFPALKVIAVHGTGTDGIDLRAATEKGIVVLNTPGMNSRSVAEHAMALLFALAKRITIADQAVRNNEYTSVKYLGGFQEIMGMSLGVIGYGATGQILARLATGLGMTVRVFSSQPAETINLAGCIKAASLESLLRESDYVSLHAPSTPKTKHLINADRLALMKPGACLINTSRGALVDENALAEALRHGKLAGAGLDVFEQEPLPVDSPLMSAPNIILTPHTAASTESAMRNMALAAVQGILDVVNHQRPSFLVNPAVWPER</sequence>
<dbReference type="CDD" id="cd12173">
    <property type="entry name" value="PGDH_4"/>
    <property type="match status" value="1"/>
</dbReference>
<dbReference type="Pfam" id="PF00389">
    <property type="entry name" value="2-Hacid_dh"/>
    <property type="match status" value="1"/>
</dbReference>
<evidence type="ECO:0000313" key="7">
    <source>
        <dbReference type="EMBL" id="KFD19151.1"/>
    </source>
</evidence>
<dbReference type="PROSITE" id="PS00671">
    <property type="entry name" value="D_2_HYDROXYACID_DH_3"/>
    <property type="match status" value="1"/>
</dbReference>
<gene>
    <name evidence="7" type="ORF">GTPT_1937</name>
</gene>
<dbReference type="Gene3D" id="3.40.50.720">
    <property type="entry name" value="NAD(P)-binding Rossmann-like Domain"/>
    <property type="match status" value="2"/>
</dbReference>
<comment type="caution">
    <text evidence="7">The sequence shown here is derived from an EMBL/GenBank/DDBJ whole genome shotgun (WGS) entry which is preliminary data.</text>
</comment>
<reference evidence="7 8" key="1">
    <citation type="submission" date="2014-05" db="EMBL/GenBank/DDBJ databases">
        <title>ATOL: Assembling a taxonomically balanced genome-scale reconstruction of the evolutionary history of the Enterobacteriaceae.</title>
        <authorList>
            <person name="Plunkett G.III."/>
            <person name="Neeno-Eckwall E.C."/>
            <person name="Glasner J.D."/>
            <person name="Perna N.T."/>
        </authorList>
    </citation>
    <scope>NUCLEOTIDE SEQUENCE [LARGE SCALE GENOMIC DNA]</scope>
    <source>
        <strain evidence="7 8">ATCC 33301</strain>
    </source>
</reference>
<evidence type="ECO:0000313" key="8">
    <source>
        <dbReference type="Proteomes" id="UP000028602"/>
    </source>
</evidence>
<dbReference type="PANTHER" id="PTHR43761:SF1">
    <property type="entry name" value="D-ISOMER SPECIFIC 2-HYDROXYACID DEHYDROGENASE CATALYTIC DOMAIN-CONTAINING PROTEIN-RELATED"/>
    <property type="match status" value="1"/>
</dbReference>
<feature type="domain" description="D-isomer specific 2-hydroxyacid dehydrogenase catalytic" evidence="5">
    <location>
        <begin position="42"/>
        <end position="312"/>
    </location>
</feature>
<dbReference type="GO" id="GO:0004617">
    <property type="term" value="F:phosphoglycerate dehydrogenase activity"/>
    <property type="evidence" value="ECO:0007669"/>
    <property type="project" value="UniProtKB-EC"/>
</dbReference>
<comment type="similarity">
    <text evidence="1 4">Belongs to the D-isomer specific 2-hydroxyacid dehydrogenase family.</text>
</comment>
<dbReference type="SUPFAM" id="SSF51735">
    <property type="entry name" value="NAD(P)-binding Rossmann-fold domains"/>
    <property type="match status" value="1"/>
</dbReference>
<proteinExistence type="inferred from homology"/>